<accession>A0A3S5A696</accession>
<comment type="caution">
    <text evidence="2">The sequence shown here is derived from an EMBL/GenBank/DDBJ whole genome shotgun (WGS) entry which is preliminary data.</text>
</comment>
<feature type="compositionally biased region" description="Acidic residues" evidence="1">
    <location>
        <begin position="79"/>
        <end position="88"/>
    </location>
</feature>
<organism evidence="2 3">
    <name type="scientific">Protopolystoma xenopodis</name>
    <dbReference type="NCBI Taxonomy" id="117903"/>
    <lineage>
        <taxon>Eukaryota</taxon>
        <taxon>Metazoa</taxon>
        <taxon>Spiralia</taxon>
        <taxon>Lophotrochozoa</taxon>
        <taxon>Platyhelminthes</taxon>
        <taxon>Monogenea</taxon>
        <taxon>Polyopisthocotylea</taxon>
        <taxon>Polystomatidea</taxon>
        <taxon>Polystomatidae</taxon>
        <taxon>Protopolystoma</taxon>
    </lineage>
</organism>
<dbReference type="EMBL" id="CAAALY010048917">
    <property type="protein sequence ID" value="VEL20976.1"/>
    <property type="molecule type" value="Genomic_DNA"/>
</dbReference>
<dbReference type="AlphaFoldDB" id="A0A3S5A696"/>
<gene>
    <name evidence="2" type="ORF">PXEA_LOCUS14416</name>
</gene>
<evidence type="ECO:0000313" key="2">
    <source>
        <dbReference type="EMBL" id="VEL20976.1"/>
    </source>
</evidence>
<protein>
    <submittedName>
        <fullName evidence="2">Uncharacterized protein</fullName>
    </submittedName>
</protein>
<feature type="region of interest" description="Disordered" evidence="1">
    <location>
        <begin position="1"/>
        <end position="110"/>
    </location>
</feature>
<feature type="compositionally biased region" description="Polar residues" evidence="1">
    <location>
        <begin position="33"/>
        <end position="63"/>
    </location>
</feature>
<feature type="compositionally biased region" description="Basic residues" evidence="1">
    <location>
        <begin position="1"/>
        <end position="23"/>
    </location>
</feature>
<feature type="non-terminal residue" evidence="2">
    <location>
        <position position="1"/>
    </location>
</feature>
<reference evidence="2" key="1">
    <citation type="submission" date="2018-11" db="EMBL/GenBank/DDBJ databases">
        <authorList>
            <consortium name="Pathogen Informatics"/>
        </authorList>
    </citation>
    <scope>NUCLEOTIDE SEQUENCE</scope>
</reference>
<evidence type="ECO:0000313" key="3">
    <source>
        <dbReference type="Proteomes" id="UP000784294"/>
    </source>
</evidence>
<name>A0A3S5A696_9PLAT</name>
<evidence type="ECO:0000256" key="1">
    <source>
        <dbReference type="SAM" id="MobiDB-lite"/>
    </source>
</evidence>
<dbReference type="Proteomes" id="UP000784294">
    <property type="component" value="Unassembled WGS sequence"/>
</dbReference>
<proteinExistence type="predicted"/>
<keyword evidence="3" id="KW-1185">Reference proteome</keyword>
<sequence>WCKQKGVKRGKCGKRDRQQRRQYQHQLQRQQQLGNQKPTGSSLTTCSYASGKSNSLVSASHSSQAEEARPEKASTSLGDEMEDSDPDAETPLGEDIIDADDLPGKCQGYP</sequence>